<dbReference type="OrthoDB" id="4755094at2759"/>
<dbReference type="EMBL" id="KE721401">
    <property type="protein sequence ID" value="ERF69694.1"/>
    <property type="molecule type" value="Genomic_DNA"/>
</dbReference>
<evidence type="ECO:0000313" key="3">
    <source>
        <dbReference type="EMBL" id="ERF69694.1"/>
    </source>
</evidence>
<keyword evidence="4" id="KW-1185">Reference proteome</keyword>
<feature type="region of interest" description="Disordered" evidence="2">
    <location>
        <begin position="1"/>
        <end position="37"/>
    </location>
</feature>
<proteinExistence type="predicted"/>
<dbReference type="RefSeq" id="XP_007804724.1">
    <property type="nucleotide sequence ID" value="XM_007806533.1"/>
</dbReference>
<name>U1HL49_ENDPU</name>
<reference evidence="4" key="1">
    <citation type="journal article" date="2014" name="BMC Genomics">
        <title>Genome characteristics reveal the impact of lichenization on lichen-forming fungus Endocarpon pusillum Hedwig (Verrucariales, Ascomycota).</title>
        <authorList>
            <person name="Wang Y.-Y."/>
            <person name="Liu B."/>
            <person name="Zhang X.-Y."/>
            <person name="Zhou Q.-M."/>
            <person name="Zhang T."/>
            <person name="Li H."/>
            <person name="Yu Y.-F."/>
            <person name="Zhang X.-L."/>
            <person name="Hao X.-Y."/>
            <person name="Wang M."/>
            <person name="Wang L."/>
            <person name="Wei J.-C."/>
        </authorList>
    </citation>
    <scope>NUCLEOTIDE SEQUENCE [LARGE SCALE GENOMIC DNA]</scope>
    <source>
        <strain evidence="4">Z07020 / HMAS-L-300199</strain>
    </source>
</reference>
<dbReference type="HOGENOM" id="CLU_591865_0_0_1"/>
<dbReference type="eggNOG" id="ENOG502TIQ4">
    <property type="taxonomic scope" value="Eukaryota"/>
</dbReference>
<keyword evidence="1" id="KW-0175">Coiled coil</keyword>
<feature type="region of interest" description="Disordered" evidence="2">
    <location>
        <begin position="439"/>
        <end position="462"/>
    </location>
</feature>
<gene>
    <name evidence="3" type="ORF">EPUS_03686</name>
</gene>
<dbReference type="AlphaFoldDB" id="U1HL49"/>
<evidence type="ECO:0000256" key="1">
    <source>
        <dbReference type="SAM" id="Coils"/>
    </source>
</evidence>
<protein>
    <submittedName>
        <fullName evidence="3">Uncharacterized protein</fullName>
    </submittedName>
</protein>
<evidence type="ECO:0000313" key="4">
    <source>
        <dbReference type="Proteomes" id="UP000019373"/>
    </source>
</evidence>
<evidence type="ECO:0000256" key="2">
    <source>
        <dbReference type="SAM" id="MobiDB-lite"/>
    </source>
</evidence>
<dbReference type="Proteomes" id="UP000019373">
    <property type="component" value="Unassembled WGS sequence"/>
</dbReference>
<sequence length="462" mass="52037">MATSSADRGTVGRRVRSGSVPTRPAQETTDGAQERAMSALSITSPPGNLQSPSRVAVRVAQQDSLLEIDESNLNLVSELNHAVKLNANLKEHIRCADAELKSTVQQRDALQNMLTEYERREQSKNGELVQAKADIQHLKKCLDDCKERIFKMQPLEHLTDSEIAEQYRTLCESISDWTDSQFGDYDNPLGMLDACFATETPAKLIHAYLIRDHLMEVVKKCPTAACPIITYLIHRHVYQSILRESLCFPGLDSKCEEFVFFMANAMKHNEPRRDEDAIAFWLSEVQRTLSNSPYLQGVRKKHLHQQCSELEEMLKTLLPVEQKASFRSQELRNIFEEGADLAKNVRLSPAAYRYQQCCNVGEPLLGQQMDGIKVIDQATAQLIRPSDTFKANRDGRVGEMLCVIQPGLVRRGRNGGRSITLVKATVLCRFDHPVVRRRKAKKITGDELDSTAQRKTGDGEKA</sequence>
<dbReference type="GeneID" id="19238725"/>
<feature type="coiled-coil region" evidence="1">
    <location>
        <begin position="100"/>
        <end position="148"/>
    </location>
</feature>
<accession>U1HL49</accession>
<organism evidence="3 4">
    <name type="scientific">Endocarpon pusillum (strain Z07020 / HMAS-L-300199)</name>
    <name type="common">Lichen-forming fungus</name>
    <dbReference type="NCBI Taxonomy" id="1263415"/>
    <lineage>
        <taxon>Eukaryota</taxon>
        <taxon>Fungi</taxon>
        <taxon>Dikarya</taxon>
        <taxon>Ascomycota</taxon>
        <taxon>Pezizomycotina</taxon>
        <taxon>Eurotiomycetes</taxon>
        <taxon>Chaetothyriomycetidae</taxon>
        <taxon>Verrucariales</taxon>
        <taxon>Verrucariaceae</taxon>
        <taxon>Endocarpon</taxon>
    </lineage>
</organism>